<keyword evidence="13" id="KW-1185">Reference proteome</keyword>
<organism evidence="12 13">
    <name type="scientific">Ideonella livida</name>
    <dbReference type="NCBI Taxonomy" id="2707176"/>
    <lineage>
        <taxon>Bacteria</taxon>
        <taxon>Pseudomonadati</taxon>
        <taxon>Pseudomonadota</taxon>
        <taxon>Betaproteobacteria</taxon>
        <taxon>Burkholderiales</taxon>
        <taxon>Sphaerotilaceae</taxon>
        <taxon>Ideonella</taxon>
    </lineage>
</organism>
<dbReference type="InterPro" id="IPR036890">
    <property type="entry name" value="HATPase_C_sf"/>
</dbReference>
<keyword evidence="3" id="KW-0808">Transferase</keyword>
<dbReference type="EMBL" id="JAAGOH010000003">
    <property type="protein sequence ID" value="NDY90410.1"/>
    <property type="molecule type" value="Genomic_DNA"/>
</dbReference>
<dbReference type="Proteomes" id="UP000484255">
    <property type="component" value="Unassembled WGS sequence"/>
</dbReference>
<reference evidence="12 13" key="1">
    <citation type="submission" date="2020-02" db="EMBL/GenBank/DDBJ databases">
        <title>Ideonella bacterium strain TBM-1.</title>
        <authorList>
            <person name="Chen W.-M."/>
        </authorList>
    </citation>
    <scope>NUCLEOTIDE SEQUENCE [LARGE SCALE GENOMIC DNA]</scope>
    <source>
        <strain evidence="12 13">TBM-1</strain>
    </source>
</reference>
<dbReference type="InterPro" id="IPR005467">
    <property type="entry name" value="His_kinase_dom"/>
</dbReference>
<dbReference type="Pfam" id="PF02518">
    <property type="entry name" value="HATPase_c"/>
    <property type="match status" value="1"/>
</dbReference>
<evidence type="ECO:0000256" key="8">
    <source>
        <dbReference type="SAM" id="Coils"/>
    </source>
</evidence>
<dbReference type="InterPro" id="IPR003594">
    <property type="entry name" value="HATPase_dom"/>
</dbReference>
<dbReference type="Gene3D" id="3.30.565.10">
    <property type="entry name" value="Histidine kinase-like ATPase, C-terminal domain"/>
    <property type="match status" value="1"/>
</dbReference>
<evidence type="ECO:0000256" key="4">
    <source>
        <dbReference type="ARBA" id="ARBA00022741"/>
    </source>
</evidence>
<keyword evidence="10" id="KW-0472">Membrane</keyword>
<dbReference type="PROSITE" id="PS50109">
    <property type="entry name" value="HIS_KIN"/>
    <property type="match status" value="1"/>
</dbReference>
<feature type="region of interest" description="Disordered" evidence="9">
    <location>
        <begin position="1"/>
        <end position="52"/>
    </location>
</feature>
<accession>A0A7C9PFY1</accession>
<keyword evidence="8" id="KW-0175">Coiled coil</keyword>
<dbReference type="AlphaFoldDB" id="A0A7C9PFY1"/>
<feature type="coiled-coil region" evidence="8">
    <location>
        <begin position="196"/>
        <end position="259"/>
    </location>
</feature>
<dbReference type="Pfam" id="PF25487">
    <property type="entry name" value="ETR1_N"/>
    <property type="match status" value="1"/>
</dbReference>
<evidence type="ECO:0000313" key="12">
    <source>
        <dbReference type="EMBL" id="NDY90410.1"/>
    </source>
</evidence>
<comment type="caution">
    <text evidence="12">The sequence shown here is derived from an EMBL/GenBank/DDBJ whole genome shotgun (WGS) entry which is preliminary data.</text>
</comment>
<feature type="transmembrane region" description="Helical" evidence="10">
    <location>
        <begin position="122"/>
        <end position="148"/>
    </location>
</feature>
<dbReference type="InterPro" id="IPR004358">
    <property type="entry name" value="Sig_transdc_His_kin-like_C"/>
</dbReference>
<dbReference type="GO" id="GO:0005524">
    <property type="term" value="F:ATP binding"/>
    <property type="evidence" value="ECO:0007669"/>
    <property type="project" value="UniProtKB-KW"/>
</dbReference>
<comment type="catalytic activity">
    <reaction evidence="1">
        <text>ATP + protein L-histidine = ADP + protein N-phospho-L-histidine.</text>
        <dbReference type="EC" id="2.7.13.3"/>
    </reaction>
</comment>
<keyword evidence="10" id="KW-1133">Transmembrane helix</keyword>
<gene>
    <name evidence="12" type="ORF">G3A44_04270</name>
</gene>
<protein>
    <recommendedName>
        <fullName evidence="2">histidine kinase</fullName>
        <ecNumber evidence="2">2.7.13.3</ecNumber>
    </recommendedName>
</protein>
<evidence type="ECO:0000256" key="1">
    <source>
        <dbReference type="ARBA" id="ARBA00000085"/>
    </source>
</evidence>
<feature type="domain" description="Histidine kinase" evidence="11">
    <location>
        <begin position="311"/>
        <end position="533"/>
    </location>
</feature>
<dbReference type="EC" id="2.7.13.3" evidence="2"/>
<evidence type="ECO:0000259" key="11">
    <source>
        <dbReference type="PROSITE" id="PS50109"/>
    </source>
</evidence>
<proteinExistence type="predicted"/>
<dbReference type="GO" id="GO:0000160">
    <property type="term" value="P:phosphorelay signal transduction system"/>
    <property type="evidence" value="ECO:0007669"/>
    <property type="project" value="UniProtKB-KW"/>
</dbReference>
<keyword evidence="7" id="KW-0902">Two-component regulatory system</keyword>
<evidence type="ECO:0000256" key="3">
    <source>
        <dbReference type="ARBA" id="ARBA00022679"/>
    </source>
</evidence>
<dbReference type="SMART" id="SM00387">
    <property type="entry name" value="HATPase_c"/>
    <property type="match status" value="1"/>
</dbReference>
<dbReference type="PRINTS" id="PR00344">
    <property type="entry name" value="BCTRLSENSOR"/>
</dbReference>
<evidence type="ECO:0000256" key="9">
    <source>
        <dbReference type="SAM" id="MobiDB-lite"/>
    </source>
</evidence>
<evidence type="ECO:0000313" key="13">
    <source>
        <dbReference type="Proteomes" id="UP000484255"/>
    </source>
</evidence>
<dbReference type="PANTHER" id="PTHR43065:SF46">
    <property type="entry name" value="C4-DICARBOXYLATE TRANSPORT SENSOR PROTEIN DCTB"/>
    <property type="match status" value="1"/>
</dbReference>
<feature type="transmembrane region" description="Helical" evidence="10">
    <location>
        <begin position="154"/>
        <end position="177"/>
    </location>
</feature>
<keyword evidence="10" id="KW-0812">Transmembrane</keyword>
<evidence type="ECO:0000256" key="10">
    <source>
        <dbReference type="SAM" id="Phobius"/>
    </source>
</evidence>
<keyword evidence="5 12" id="KW-0418">Kinase</keyword>
<dbReference type="SUPFAM" id="SSF55874">
    <property type="entry name" value="ATPase domain of HSP90 chaperone/DNA topoisomerase II/histidine kinase"/>
    <property type="match status" value="1"/>
</dbReference>
<dbReference type="GO" id="GO:0004673">
    <property type="term" value="F:protein histidine kinase activity"/>
    <property type="evidence" value="ECO:0007669"/>
    <property type="project" value="UniProtKB-EC"/>
</dbReference>
<evidence type="ECO:0000256" key="7">
    <source>
        <dbReference type="ARBA" id="ARBA00023012"/>
    </source>
</evidence>
<evidence type="ECO:0000256" key="2">
    <source>
        <dbReference type="ARBA" id="ARBA00012438"/>
    </source>
</evidence>
<evidence type="ECO:0000256" key="5">
    <source>
        <dbReference type="ARBA" id="ARBA00022777"/>
    </source>
</evidence>
<keyword evidence="6" id="KW-0067">ATP-binding</keyword>
<keyword evidence="4" id="KW-0547">Nucleotide-binding</keyword>
<evidence type="ECO:0000256" key="6">
    <source>
        <dbReference type="ARBA" id="ARBA00022840"/>
    </source>
</evidence>
<feature type="transmembrane region" description="Helical" evidence="10">
    <location>
        <begin position="89"/>
        <end position="110"/>
    </location>
</feature>
<name>A0A7C9PFY1_9BURK</name>
<dbReference type="InterPro" id="IPR058544">
    <property type="entry name" value="ETR1_N"/>
</dbReference>
<dbReference type="PANTHER" id="PTHR43065">
    <property type="entry name" value="SENSOR HISTIDINE KINASE"/>
    <property type="match status" value="1"/>
</dbReference>
<sequence length="548" mass="59398">MPPRISSGPISADSWPSAKTESARQAPRTGRSAPQEPNGSADRPLGAPVRGRSGCAAPLRKERHLADLSSTLQQFIPHGFCLSWEPRLVALHLISDGVTALAYATIPFMLIKLVRARSDLQFSWMFVLFGAFILACGATHAMSIWTLWHPDYLAAGLVKALTALVSVGTAAVLWPLIPRAIALPGPAQWEAVHQDLRRQINDREAAEQEVRRLNAELEVRVAARTAELQEAHDRLSALHAELEQRVRDRTQELEQAQAALVATARQAGMAEVATNVLHNVGNVLNSVNVSVGLMGQQLRQSRLGGLGRTVGLLAEHRADLGAFMGQDPRGQMLPDYLARLDTTLQDEQRALQHELEGVAKSLDHLKDVVATQQTYAGHRQMLAPVRVDELVQDALRMNAGALSRHQVRVELALQELPPRLLDRHRVLQILVNLISNAKQAMDAKEAGGHTLKLSAHQDEEGTLHLAVQDQGDGIAPENLTRIFHHGFTTRAQGHGFGLHSCVLAAREMGGELRVHSDGPGHGATFTLVLPRVAPPADPSGATPSPSAA</sequence>